<reference evidence="2 3" key="1">
    <citation type="journal article" date="2019" name="Commun. Biol.">
        <title>The bagworm genome reveals a unique fibroin gene that provides high tensile strength.</title>
        <authorList>
            <person name="Kono N."/>
            <person name="Nakamura H."/>
            <person name="Ohtoshi R."/>
            <person name="Tomita M."/>
            <person name="Numata K."/>
            <person name="Arakawa K."/>
        </authorList>
    </citation>
    <scope>NUCLEOTIDE SEQUENCE [LARGE SCALE GENOMIC DNA]</scope>
</reference>
<comment type="caution">
    <text evidence="2">The sequence shown here is derived from an EMBL/GenBank/DDBJ whole genome shotgun (WGS) entry which is preliminary data.</text>
</comment>
<name>A0A4C1VP00_EUMVA</name>
<dbReference type="Proteomes" id="UP000299102">
    <property type="component" value="Unassembled WGS sequence"/>
</dbReference>
<evidence type="ECO:0000256" key="1">
    <source>
        <dbReference type="SAM" id="MobiDB-lite"/>
    </source>
</evidence>
<accession>A0A4C1VP00</accession>
<gene>
    <name evidence="2" type="ORF">EVAR_29119_1</name>
</gene>
<dbReference type="EMBL" id="BGZK01000372">
    <property type="protein sequence ID" value="GBP39889.1"/>
    <property type="molecule type" value="Genomic_DNA"/>
</dbReference>
<evidence type="ECO:0000313" key="3">
    <source>
        <dbReference type="Proteomes" id="UP000299102"/>
    </source>
</evidence>
<dbReference type="AlphaFoldDB" id="A0A4C1VP00"/>
<sequence>MPSLSIKSLFARRRNDKRDTLARGTNARSDKCQYQLRFHEEINSIARFSRQSQWLFNSTTTLDFPPKRPIVFRVNVRWRLAEAAGASLLDSGEKIPVRCAIGDMLGLSMYIFIEFPPPPPPHTMKSPEYIDVTGDLTIVIVLTNGPLLEVFRVCRGNKCSPCTTHSPDFAPSDVHLSQPLQNSRRPPRRPGSEAVDGPFLGTERVIFNLNRVKNTPANSPVVEIELRLFSLKTAL</sequence>
<feature type="region of interest" description="Disordered" evidence="1">
    <location>
        <begin position="170"/>
        <end position="197"/>
    </location>
</feature>
<keyword evidence="3" id="KW-1185">Reference proteome</keyword>
<evidence type="ECO:0000313" key="2">
    <source>
        <dbReference type="EMBL" id="GBP39889.1"/>
    </source>
</evidence>
<protein>
    <submittedName>
        <fullName evidence="2">Uncharacterized protein</fullName>
    </submittedName>
</protein>
<organism evidence="2 3">
    <name type="scientific">Eumeta variegata</name>
    <name type="common">Bagworm moth</name>
    <name type="synonym">Eumeta japonica</name>
    <dbReference type="NCBI Taxonomy" id="151549"/>
    <lineage>
        <taxon>Eukaryota</taxon>
        <taxon>Metazoa</taxon>
        <taxon>Ecdysozoa</taxon>
        <taxon>Arthropoda</taxon>
        <taxon>Hexapoda</taxon>
        <taxon>Insecta</taxon>
        <taxon>Pterygota</taxon>
        <taxon>Neoptera</taxon>
        <taxon>Endopterygota</taxon>
        <taxon>Lepidoptera</taxon>
        <taxon>Glossata</taxon>
        <taxon>Ditrysia</taxon>
        <taxon>Tineoidea</taxon>
        <taxon>Psychidae</taxon>
        <taxon>Oiketicinae</taxon>
        <taxon>Eumeta</taxon>
    </lineage>
</organism>
<proteinExistence type="predicted"/>